<dbReference type="Pfam" id="PF12833">
    <property type="entry name" value="HTH_18"/>
    <property type="match status" value="1"/>
</dbReference>
<dbReference type="SUPFAM" id="SSF46689">
    <property type="entry name" value="Homeodomain-like"/>
    <property type="match status" value="2"/>
</dbReference>
<dbReference type="GO" id="GO:0043565">
    <property type="term" value="F:sequence-specific DNA binding"/>
    <property type="evidence" value="ECO:0007669"/>
    <property type="project" value="InterPro"/>
</dbReference>
<reference evidence="5 6" key="1">
    <citation type="submission" date="2018-05" db="EMBL/GenBank/DDBJ databases">
        <title>Genomic Encyclopedia of Type Strains, Phase IV (KMG-IV): sequencing the most valuable type-strain genomes for metagenomic binning, comparative biology and taxonomic classification.</title>
        <authorList>
            <person name="Goeker M."/>
        </authorList>
    </citation>
    <scope>NUCLEOTIDE SEQUENCE [LARGE SCALE GENOMIC DNA]</scope>
    <source>
        <strain evidence="5 6">DSM 100333</strain>
    </source>
</reference>
<dbReference type="SMART" id="SM00342">
    <property type="entry name" value="HTH_ARAC"/>
    <property type="match status" value="1"/>
</dbReference>
<evidence type="ECO:0000313" key="5">
    <source>
        <dbReference type="EMBL" id="PVX54845.1"/>
    </source>
</evidence>
<proteinExistence type="predicted"/>
<dbReference type="Proteomes" id="UP000245870">
    <property type="component" value="Unassembled WGS sequence"/>
</dbReference>
<sequence length="277" mass="31958">MQFHYLNRHKSCPQYIGDRPIGFVLFSEKKGETVHDFLRIPLLLFVVSGKLKIISNTKQETVIADNQMVAAICEDGYTLEAMADTLCLRLYVMGDGLNFCHRIVSFPKDMESDGTGKVLTMVPEVKTIVRQMVGYITDGVLCCDIHALKQQELAAVLQGYYKTDDLRDFVAPIYDPHIQFYNEVQKIGKEYPTVSEMAEHLNMSYSSFVRHFRKVFKENPQEWIAENRLRRMLEQLRNTPRTEQDIANELGFSSLQIMRAFCKTKVGKTPSQIRQEK</sequence>
<evidence type="ECO:0000256" key="3">
    <source>
        <dbReference type="ARBA" id="ARBA00023163"/>
    </source>
</evidence>
<keyword evidence="2" id="KW-0238">DNA-binding</keyword>
<evidence type="ECO:0000259" key="4">
    <source>
        <dbReference type="PROSITE" id="PS01124"/>
    </source>
</evidence>
<dbReference type="InterPro" id="IPR018060">
    <property type="entry name" value="HTH_AraC"/>
</dbReference>
<evidence type="ECO:0000256" key="2">
    <source>
        <dbReference type="ARBA" id="ARBA00023125"/>
    </source>
</evidence>
<dbReference type="InterPro" id="IPR009057">
    <property type="entry name" value="Homeodomain-like_sf"/>
</dbReference>
<evidence type="ECO:0000256" key="1">
    <source>
        <dbReference type="ARBA" id="ARBA00023015"/>
    </source>
</evidence>
<keyword evidence="1" id="KW-0805">Transcription regulation</keyword>
<dbReference type="Gene3D" id="1.10.10.60">
    <property type="entry name" value="Homeodomain-like"/>
    <property type="match status" value="1"/>
</dbReference>
<dbReference type="RefSeq" id="WP_116616388.1">
    <property type="nucleotide sequence ID" value="NZ_QENY01000008.1"/>
</dbReference>
<dbReference type="GO" id="GO:0003700">
    <property type="term" value="F:DNA-binding transcription factor activity"/>
    <property type="evidence" value="ECO:0007669"/>
    <property type="project" value="InterPro"/>
</dbReference>
<organism evidence="5 6">
    <name type="scientific">Hallella colorans</name>
    <dbReference type="NCBI Taxonomy" id="1703337"/>
    <lineage>
        <taxon>Bacteria</taxon>
        <taxon>Pseudomonadati</taxon>
        <taxon>Bacteroidota</taxon>
        <taxon>Bacteroidia</taxon>
        <taxon>Bacteroidales</taxon>
        <taxon>Prevotellaceae</taxon>
        <taxon>Hallella</taxon>
    </lineage>
</organism>
<comment type="caution">
    <text evidence="5">The sequence shown here is derived from an EMBL/GenBank/DDBJ whole genome shotgun (WGS) entry which is preliminary data.</text>
</comment>
<gene>
    <name evidence="5" type="ORF">C7379_10874</name>
</gene>
<dbReference type="PANTHER" id="PTHR43280">
    <property type="entry name" value="ARAC-FAMILY TRANSCRIPTIONAL REGULATOR"/>
    <property type="match status" value="1"/>
</dbReference>
<keyword evidence="3" id="KW-0804">Transcription</keyword>
<dbReference type="PROSITE" id="PS01124">
    <property type="entry name" value="HTH_ARAC_FAMILY_2"/>
    <property type="match status" value="1"/>
</dbReference>
<dbReference type="AlphaFoldDB" id="A0A2U0UB03"/>
<dbReference type="PANTHER" id="PTHR43280:SF10">
    <property type="entry name" value="REGULATORY PROTEIN POCR"/>
    <property type="match status" value="1"/>
</dbReference>
<dbReference type="OrthoDB" id="1031098at2"/>
<evidence type="ECO:0000313" key="6">
    <source>
        <dbReference type="Proteomes" id="UP000245870"/>
    </source>
</evidence>
<name>A0A2U0UB03_9BACT</name>
<dbReference type="EMBL" id="QENY01000008">
    <property type="protein sequence ID" value="PVX54845.1"/>
    <property type="molecule type" value="Genomic_DNA"/>
</dbReference>
<feature type="domain" description="HTH araC/xylS-type" evidence="4">
    <location>
        <begin position="193"/>
        <end position="276"/>
    </location>
</feature>
<accession>A0A2U0UB03</accession>
<protein>
    <submittedName>
        <fullName evidence="5">AraC family transcriptional regulator</fullName>
    </submittedName>
</protein>
<keyword evidence="6" id="KW-1185">Reference proteome</keyword>